<keyword evidence="1" id="KW-1133">Transmembrane helix</keyword>
<accession>A0ABT0SAI3</accession>
<name>A0ABT0SAI3_9SPHN</name>
<dbReference type="RefSeq" id="WP_249915800.1">
    <property type="nucleotide sequence ID" value="NZ_JAMGBB010000001.1"/>
</dbReference>
<feature type="transmembrane region" description="Helical" evidence="1">
    <location>
        <begin position="37"/>
        <end position="55"/>
    </location>
</feature>
<protein>
    <submittedName>
        <fullName evidence="2">DUF2569 domain-containing protein</fullName>
    </submittedName>
</protein>
<feature type="transmembrane region" description="Helical" evidence="1">
    <location>
        <begin position="120"/>
        <end position="138"/>
    </location>
</feature>
<organism evidence="2 3">
    <name type="scientific">Sphingomonas brevis</name>
    <dbReference type="NCBI Taxonomy" id="2908206"/>
    <lineage>
        <taxon>Bacteria</taxon>
        <taxon>Pseudomonadati</taxon>
        <taxon>Pseudomonadota</taxon>
        <taxon>Alphaproteobacteria</taxon>
        <taxon>Sphingomonadales</taxon>
        <taxon>Sphingomonadaceae</taxon>
        <taxon>Sphingomonas</taxon>
    </lineage>
</organism>
<feature type="transmembrane region" description="Helical" evidence="1">
    <location>
        <begin position="195"/>
        <end position="215"/>
    </location>
</feature>
<evidence type="ECO:0000313" key="3">
    <source>
        <dbReference type="Proteomes" id="UP001165383"/>
    </source>
</evidence>
<keyword evidence="1" id="KW-0812">Transmembrane</keyword>
<keyword evidence="1" id="KW-0472">Membrane</keyword>
<sequence>MTFTSTEARTTYLSLQRRLRAKSGALLLKIEDRLPRIMTFWFMLAMAGCAVRIASSPLHAAPDASTFLPYVLVVGAPLLSMGLALIWFRDGHLLPQPTTRLAIAGKWRSISRTEAERHRLYGSCGIMVSLLVGMLLNVPVRALEYLASIPALSGTIPAWLSTLHFMMTLDVVLLTSLYTIAFVAALRRVPLFPRLLVAIWAIDITMQLGIARVVAGTEGLPGPVADALHTLLDGNVKKVLISVCLWLPYLLLSKRVNVTFRHRVEA</sequence>
<gene>
    <name evidence="2" type="ORF">LZ518_09765</name>
</gene>
<evidence type="ECO:0000313" key="2">
    <source>
        <dbReference type="EMBL" id="MCL6741416.1"/>
    </source>
</evidence>
<keyword evidence="3" id="KW-1185">Reference proteome</keyword>
<feature type="transmembrane region" description="Helical" evidence="1">
    <location>
        <begin position="235"/>
        <end position="252"/>
    </location>
</feature>
<dbReference type="Proteomes" id="UP001165383">
    <property type="component" value="Unassembled WGS sequence"/>
</dbReference>
<evidence type="ECO:0000256" key="1">
    <source>
        <dbReference type="SAM" id="Phobius"/>
    </source>
</evidence>
<comment type="caution">
    <text evidence="2">The sequence shown here is derived from an EMBL/GenBank/DDBJ whole genome shotgun (WGS) entry which is preliminary data.</text>
</comment>
<feature type="transmembrane region" description="Helical" evidence="1">
    <location>
        <begin position="158"/>
        <end position="183"/>
    </location>
</feature>
<dbReference type="EMBL" id="JAMGBB010000001">
    <property type="protein sequence ID" value="MCL6741416.1"/>
    <property type="molecule type" value="Genomic_DNA"/>
</dbReference>
<feature type="transmembrane region" description="Helical" evidence="1">
    <location>
        <begin position="67"/>
        <end position="88"/>
    </location>
</feature>
<reference evidence="2" key="1">
    <citation type="submission" date="2022-05" db="EMBL/GenBank/DDBJ databases">
        <authorList>
            <person name="Jo J.-H."/>
            <person name="Im W.-T."/>
        </authorList>
    </citation>
    <scope>NUCLEOTIDE SEQUENCE</scope>
    <source>
        <strain evidence="2">RB56-2</strain>
    </source>
</reference>
<proteinExistence type="predicted"/>